<feature type="region of interest" description="Disordered" evidence="1">
    <location>
        <begin position="1"/>
        <end position="23"/>
    </location>
</feature>
<dbReference type="KEGG" id="bph:Bphy_7240"/>
<keyword evidence="3" id="KW-1185">Reference proteome</keyword>
<organism evidence="2 3">
    <name type="scientific">Paraburkholderia phymatum (strain DSM 17167 / CIP 108236 / LMG 21445 / STM815)</name>
    <name type="common">Burkholderia phymatum</name>
    <dbReference type="NCBI Taxonomy" id="391038"/>
    <lineage>
        <taxon>Bacteria</taxon>
        <taxon>Pseudomonadati</taxon>
        <taxon>Pseudomonadota</taxon>
        <taxon>Betaproteobacteria</taxon>
        <taxon>Burkholderiales</taxon>
        <taxon>Burkholderiaceae</taxon>
        <taxon>Paraburkholderia</taxon>
    </lineage>
</organism>
<reference evidence="3" key="1">
    <citation type="journal article" date="2014" name="Stand. Genomic Sci.">
        <title>Complete genome sequence of Burkholderia phymatum STM815(T), a broad host range and efficient nitrogen-fixing symbiont of Mimosa species.</title>
        <authorList>
            <person name="Moulin L."/>
            <person name="Klonowska A."/>
            <person name="Caroline B."/>
            <person name="Booth K."/>
            <person name="Vriezen J.A."/>
            <person name="Melkonian R."/>
            <person name="James E.K."/>
            <person name="Young J.P."/>
            <person name="Bena G."/>
            <person name="Hauser L."/>
            <person name="Land M."/>
            <person name="Kyrpides N."/>
            <person name="Bruce D."/>
            <person name="Chain P."/>
            <person name="Copeland A."/>
            <person name="Pitluck S."/>
            <person name="Woyke T."/>
            <person name="Lizotte-Waniewski M."/>
            <person name="Bristow J."/>
            <person name="Riley M."/>
        </authorList>
    </citation>
    <scope>NUCLEOTIDE SEQUENCE [LARGE SCALE GENOMIC DNA]</scope>
    <source>
        <strain evidence="3">DSM 17167 / CIP 108236 / LMG 21445 / STM815</strain>
        <plasmid evidence="3">Plasmid pBPHY01</plasmid>
    </source>
</reference>
<dbReference type="EMBL" id="CP001045">
    <property type="protein sequence ID" value="ACC76238.1"/>
    <property type="molecule type" value="Genomic_DNA"/>
</dbReference>
<sequence>MPLRDGANCSQRSQSPLTGYQQASTHAMVELKSGTGSRRPCPQGVGFGRYLSSCVTQTEQERTNSDSGLRATGREGVAVYPLAQAFLHRYHETIYTVSDRADAG</sequence>
<evidence type="ECO:0000313" key="3">
    <source>
        <dbReference type="Proteomes" id="UP000001192"/>
    </source>
</evidence>
<evidence type="ECO:0000256" key="1">
    <source>
        <dbReference type="SAM" id="MobiDB-lite"/>
    </source>
</evidence>
<dbReference type="AlphaFoldDB" id="B2JUR7"/>
<feature type="compositionally biased region" description="Polar residues" evidence="1">
    <location>
        <begin position="8"/>
        <end position="23"/>
    </location>
</feature>
<protein>
    <submittedName>
        <fullName evidence="2">Uncharacterized protein</fullName>
    </submittedName>
</protein>
<geneLocation type="plasmid" evidence="2 3">
    <name>pBPHY01</name>
</geneLocation>
<gene>
    <name evidence="2" type="ordered locus">Bphy_7240</name>
</gene>
<accession>B2JUR7</accession>
<name>B2JUR7_PARP8</name>
<dbReference type="Proteomes" id="UP000001192">
    <property type="component" value="Plasmid pBPHY01"/>
</dbReference>
<evidence type="ECO:0000313" key="2">
    <source>
        <dbReference type="EMBL" id="ACC76238.1"/>
    </source>
</evidence>
<keyword evidence="2" id="KW-0614">Plasmid</keyword>
<proteinExistence type="predicted"/>
<dbReference type="HOGENOM" id="CLU_2244887_0_0_4"/>